<dbReference type="NCBIfam" id="TIGR02675">
    <property type="entry name" value="tape_meas_nterm"/>
    <property type="match status" value="1"/>
</dbReference>
<keyword evidence="5" id="KW-1185">Reference proteome</keyword>
<dbReference type="EMBL" id="JARZAK010000005">
    <property type="protein sequence ID" value="MDY7258083.1"/>
    <property type="molecule type" value="Genomic_DNA"/>
</dbReference>
<feature type="region of interest" description="Disordered" evidence="2">
    <location>
        <begin position="609"/>
        <end position="684"/>
    </location>
</feature>
<dbReference type="InterPro" id="IPR013491">
    <property type="entry name" value="Tape_meas_N"/>
</dbReference>
<organism evidence="4 5">
    <name type="scientific">Bacteroides vicugnae</name>
    <dbReference type="NCBI Taxonomy" id="3037989"/>
    <lineage>
        <taxon>Bacteria</taxon>
        <taxon>Pseudomonadati</taxon>
        <taxon>Bacteroidota</taxon>
        <taxon>Bacteroidia</taxon>
        <taxon>Bacteroidales</taxon>
        <taxon>Bacteroidaceae</taxon>
        <taxon>Bacteroides</taxon>
    </lineage>
</organism>
<reference evidence="4 5" key="1">
    <citation type="submission" date="2023-04" db="EMBL/GenBank/DDBJ databases">
        <title>Bacteroides pacosi sp. nov., isolated from the fecal material of an alpaca.</title>
        <authorList>
            <person name="Miller S."/>
            <person name="Hendry M."/>
            <person name="King J."/>
            <person name="Sankaranarayanan K."/>
            <person name="Lawson P.A."/>
        </authorList>
    </citation>
    <scope>NUCLEOTIDE SEQUENCE [LARGE SCALE GENOMIC DNA]</scope>
    <source>
        <strain evidence="4 5">A2-P53</strain>
    </source>
</reference>
<proteinExistence type="predicted"/>
<dbReference type="Proteomes" id="UP001292913">
    <property type="component" value="Unassembled WGS sequence"/>
</dbReference>
<dbReference type="RefSeq" id="WP_322019490.1">
    <property type="nucleotide sequence ID" value="NZ_JARZAK010000005.1"/>
</dbReference>
<feature type="compositionally biased region" description="Basic and acidic residues" evidence="2">
    <location>
        <begin position="646"/>
        <end position="682"/>
    </location>
</feature>
<feature type="domain" description="Tape measure protein N-terminal" evidence="3">
    <location>
        <begin position="67"/>
        <end position="251"/>
    </location>
</feature>
<dbReference type="Pfam" id="PF20155">
    <property type="entry name" value="TMP_3"/>
    <property type="match status" value="1"/>
</dbReference>
<name>A0ABU5HR64_9BACE</name>
<evidence type="ECO:0000313" key="5">
    <source>
        <dbReference type="Proteomes" id="UP001292913"/>
    </source>
</evidence>
<protein>
    <submittedName>
        <fullName evidence="4">Tape measure protein</fullName>
    </submittedName>
</protein>
<sequence>MVDLDFNIKGNNEKFIRETEQIRSSIKSITIELKSASNESNGFTNILKKTFDMLGGKEALKKFVNDVVRVRGEYQQLELSFSSLLQNKGEADNLMSQMMRSAAETPFSLTELAAEAKQLIGYGVASEQVNDTLLRLGEIAAGVGAPLEQITSLYGAVMTQGSLYAEDLTKFSASGVPILQGLADILGVNTEKVNEMVAAGTIGFPEVQKVIENLTNEGGRFYGSMDEQSKTIVGEINNLRDAWDMMLNGIGESQEEMVSGAIGGIAYLVESYEQIGKILLTLVETYGVYKAACIANIVFTQSLATTQMELGLVMVKLRKAFITLTASMNLNPWVLAATAIIGLGLAMWNLADRTTAAEKAQKRFNAEQDKFNQQQEKRKQKIESLIHVIQDETETENAKTKAYEELQKYSPALTEAYSREEIANLDLAESQRICNEERDKMDYDHVVSKINTITDSIKQLKAENGKVIGTTTGGMVMTIDNTAAIKQNENELKIYKKQLEEHNRLKKEAEENKKPIEERITVAKDNLDKIREEYNKVNTLMIEERAKLEKNPFYIIPLRLELEFEGADRVLKEAQSKVQKLEEEKAKGTTYQQDLKEARKTWLDAKKKYESVSKSSKSTSSEVSDAKDKMNTAKKNYEDLGGVTDNRYEENAKRIREQQKRLEELRDKQKKDEKQAIKDLENRNAQAEIDAMGEGEEKKLAQLKFNHQKEIDELKKFKADYFQKKIDTEKAIFEANPKKNKDQSFDSSKISLNQEEEGMFNDLMEQTLKKQGNETSLHYKDLLSKYQGYSEKRLAIEDKFKKERDSLVKAGASKETLGEHDYQKEEALKAVDSEFAMREDSFKDWTDNIANLSLEELRKSLFQAEQELQRSEFLHPNDPNLAVQRSKITLLKNKVDERVRETEISPGKRSMEEWKNLYQTLNKVEKGFDEIGAAVGGTAGEIISAAGGITSSTLQMIDGIMTLATGSASAMSSTSQAASKSIQTVEKASVILAIIGAALQIATKIANMFGADYSDYNAAKENYENYVKVLDVVIGKQKELLETLTGRAAVEASQEALGWIEKQANAARTLGKERLNAGASAGSHSIGVRIKDGMSREGWNEAEKAIGTSAYNQIRDGRMTGLFDLSVEQLEKLQMEAPTFWAKLDGDVSGYLEQIIACNDKTEEMHDLLNQSLTQTSFDDVYSSFLDALSDMGTSSEEFADNFEKYMQKAILNSMLVDKYKSRINAWYEAFAKANDDDAGITTTEYENLQRDWNAIVSDAMAERNALMEQFDWSSESSSSQSSNQTGFAAMSQDTGEELNGRFTALQISNEEIKNSMLFVLGSLSSLCTTASDGNILLMEMRNLAVMSNGHLEDIAKYTKVMLGFGEKLDNIDRNTQKI</sequence>
<feature type="coiled-coil region" evidence="1">
    <location>
        <begin position="357"/>
        <end position="392"/>
    </location>
</feature>
<keyword evidence="1" id="KW-0175">Coiled coil</keyword>
<comment type="caution">
    <text evidence="4">The sequence shown here is derived from an EMBL/GenBank/DDBJ whole genome shotgun (WGS) entry which is preliminary data.</text>
</comment>
<gene>
    <name evidence="4" type="ORF">QHG74_10170</name>
</gene>
<accession>A0ABU5HR64</accession>
<evidence type="ECO:0000259" key="3">
    <source>
        <dbReference type="Pfam" id="PF20155"/>
    </source>
</evidence>
<feature type="compositionally biased region" description="Basic and acidic residues" evidence="2">
    <location>
        <begin position="624"/>
        <end position="638"/>
    </location>
</feature>
<evidence type="ECO:0000313" key="4">
    <source>
        <dbReference type="EMBL" id="MDY7258083.1"/>
    </source>
</evidence>
<evidence type="ECO:0000256" key="1">
    <source>
        <dbReference type="SAM" id="Coils"/>
    </source>
</evidence>
<feature type="compositionally biased region" description="Low complexity" evidence="2">
    <location>
        <begin position="612"/>
        <end position="623"/>
    </location>
</feature>
<evidence type="ECO:0000256" key="2">
    <source>
        <dbReference type="SAM" id="MobiDB-lite"/>
    </source>
</evidence>
<feature type="coiled-coil region" evidence="1">
    <location>
        <begin position="485"/>
        <end position="601"/>
    </location>
</feature>